<evidence type="ECO:0000313" key="2">
    <source>
        <dbReference type="Proteomes" id="UP001054837"/>
    </source>
</evidence>
<dbReference type="AlphaFoldDB" id="A0AAV4PUL9"/>
<protein>
    <submittedName>
        <fullName evidence="1">Uncharacterized protein</fullName>
    </submittedName>
</protein>
<sequence>MSPDGTVSIPPPPRWLSGVPQRYCKLAKDDPDLCTWWLKVLEAWNSKCSRRHRRRHYYNEKKEHKYLYENRDRNCGRH</sequence>
<dbReference type="Proteomes" id="UP001054837">
    <property type="component" value="Unassembled WGS sequence"/>
</dbReference>
<dbReference type="EMBL" id="BPLQ01003301">
    <property type="protein sequence ID" value="GIX99494.1"/>
    <property type="molecule type" value="Genomic_DNA"/>
</dbReference>
<organism evidence="1 2">
    <name type="scientific">Caerostris darwini</name>
    <dbReference type="NCBI Taxonomy" id="1538125"/>
    <lineage>
        <taxon>Eukaryota</taxon>
        <taxon>Metazoa</taxon>
        <taxon>Ecdysozoa</taxon>
        <taxon>Arthropoda</taxon>
        <taxon>Chelicerata</taxon>
        <taxon>Arachnida</taxon>
        <taxon>Araneae</taxon>
        <taxon>Araneomorphae</taxon>
        <taxon>Entelegynae</taxon>
        <taxon>Araneoidea</taxon>
        <taxon>Araneidae</taxon>
        <taxon>Caerostris</taxon>
    </lineage>
</organism>
<reference evidence="1 2" key="1">
    <citation type="submission" date="2021-06" db="EMBL/GenBank/DDBJ databases">
        <title>Caerostris darwini draft genome.</title>
        <authorList>
            <person name="Kono N."/>
            <person name="Arakawa K."/>
        </authorList>
    </citation>
    <scope>NUCLEOTIDE SEQUENCE [LARGE SCALE GENOMIC DNA]</scope>
</reference>
<accession>A0AAV4PUL9</accession>
<proteinExistence type="predicted"/>
<keyword evidence="2" id="KW-1185">Reference proteome</keyword>
<evidence type="ECO:0000313" key="1">
    <source>
        <dbReference type="EMBL" id="GIX99494.1"/>
    </source>
</evidence>
<name>A0AAV4PUL9_9ARAC</name>
<comment type="caution">
    <text evidence="1">The sequence shown here is derived from an EMBL/GenBank/DDBJ whole genome shotgun (WGS) entry which is preliminary data.</text>
</comment>
<gene>
    <name evidence="1" type="ORF">CDAR_104331</name>
</gene>